<dbReference type="Proteomes" id="UP001139006">
    <property type="component" value="Unassembled WGS sequence"/>
</dbReference>
<dbReference type="RefSeq" id="WP_253359936.1">
    <property type="nucleotide sequence ID" value="NZ_JAIULA010000007.1"/>
</dbReference>
<comment type="caution">
    <text evidence="2">The sequence shown here is derived from an EMBL/GenBank/DDBJ whole genome shotgun (WGS) entry which is preliminary data.</text>
</comment>
<accession>A0A9X2JL87</accession>
<organism evidence="2 3">
    <name type="scientific">Ligilactobacillus ubinensis</name>
    <dbReference type="NCBI Taxonomy" id="2876789"/>
    <lineage>
        <taxon>Bacteria</taxon>
        <taxon>Bacillati</taxon>
        <taxon>Bacillota</taxon>
        <taxon>Bacilli</taxon>
        <taxon>Lactobacillales</taxon>
        <taxon>Lactobacillaceae</taxon>
        <taxon>Ligilactobacillus</taxon>
    </lineage>
</organism>
<dbReference type="EMBL" id="JAIULA010000007">
    <property type="protein sequence ID" value="MCP0886649.1"/>
    <property type="molecule type" value="Genomic_DNA"/>
</dbReference>
<dbReference type="InterPro" id="IPR025536">
    <property type="entry name" value="DUF4422"/>
</dbReference>
<dbReference type="Pfam" id="PF14393">
    <property type="entry name" value="DUF4422"/>
    <property type="match status" value="1"/>
</dbReference>
<dbReference type="AlphaFoldDB" id="A0A9X2JL87"/>
<keyword evidence="3" id="KW-1185">Reference proteome</keyword>
<proteinExistence type="predicted"/>
<evidence type="ECO:0000313" key="3">
    <source>
        <dbReference type="Proteomes" id="UP001139006"/>
    </source>
</evidence>
<sequence length="268" mass="32091">MKAKIYVVSHKNLSLPNDDLYYPIQVGDKRHRNSGYLQDDIGENMAAKNAYYCELTAQYWIWKNQSADIQGIVHYRRFFANYMGKNKVMTDKPFDFILQAGLLQETLAKYDMILPPKETFFEANLWLHYRFQHHIVCFKAVQNVIEEAYPDYIAAFEKVMFHQRSAHMYNMFIAQRHVFTEYSEWLFDVLKKVENIIDISSYSAYEQRVYGFLSEFLLNIWVTKNNINTIEIPLVLTEHRNYLTEGIEFFRRRMNDISRVDKYNSRKS</sequence>
<reference evidence="2 3" key="1">
    <citation type="journal article" date="2023" name="Int. J. Syst. Evol. Microbiol.">
        <title>Ligilactobacillus ubinensis sp. nov., a novel species isolated from the wild ferment of a durian fruit (Durio zibethinus).</title>
        <authorList>
            <person name="Heng Y.C."/>
            <person name="Menon N."/>
            <person name="Chen B."/>
            <person name="Loo B.Z.L."/>
            <person name="Wong G.W.J."/>
            <person name="Lim A.C.H."/>
            <person name="Silvaraju S."/>
            <person name="Kittelmann S."/>
        </authorList>
    </citation>
    <scope>NUCLEOTIDE SEQUENCE [LARGE SCALE GENOMIC DNA]</scope>
    <source>
        <strain evidence="2 3">WILCCON 0076</strain>
    </source>
</reference>
<gene>
    <name evidence="2" type="ORF">LB941_04775</name>
</gene>
<evidence type="ECO:0000313" key="2">
    <source>
        <dbReference type="EMBL" id="MCP0886649.1"/>
    </source>
</evidence>
<name>A0A9X2JL87_9LACO</name>
<evidence type="ECO:0000259" key="1">
    <source>
        <dbReference type="Pfam" id="PF14393"/>
    </source>
</evidence>
<protein>
    <submittedName>
        <fullName evidence="2">DUF4422 domain-containing protein</fullName>
    </submittedName>
</protein>
<feature type="domain" description="DUF4422" evidence="1">
    <location>
        <begin position="4"/>
        <end position="225"/>
    </location>
</feature>